<dbReference type="PROSITE" id="PS50931">
    <property type="entry name" value="HTH_LYSR"/>
    <property type="match status" value="1"/>
</dbReference>
<dbReference type="OrthoDB" id="9811588at2"/>
<evidence type="ECO:0000313" key="6">
    <source>
        <dbReference type="EMBL" id="TDL79441.1"/>
    </source>
</evidence>
<accession>A0A4R6A6T6</accession>
<evidence type="ECO:0000256" key="1">
    <source>
        <dbReference type="ARBA" id="ARBA00009437"/>
    </source>
</evidence>
<dbReference type="SUPFAM" id="SSF53850">
    <property type="entry name" value="Periplasmic binding protein-like II"/>
    <property type="match status" value="1"/>
</dbReference>
<feature type="domain" description="HTH lysR-type" evidence="5">
    <location>
        <begin position="1"/>
        <end position="58"/>
    </location>
</feature>
<dbReference type="Gene3D" id="1.10.10.10">
    <property type="entry name" value="Winged helix-like DNA-binding domain superfamily/Winged helix DNA-binding domain"/>
    <property type="match status" value="1"/>
</dbReference>
<dbReference type="GO" id="GO:0032993">
    <property type="term" value="C:protein-DNA complex"/>
    <property type="evidence" value="ECO:0007669"/>
    <property type="project" value="TreeGrafter"/>
</dbReference>
<evidence type="ECO:0000256" key="3">
    <source>
        <dbReference type="ARBA" id="ARBA00023125"/>
    </source>
</evidence>
<reference evidence="6 7" key="1">
    <citation type="submission" date="2019-03" db="EMBL/GenBank/DDBJ databases">
        <title>Primorskyibacter sp. SS33 isolated from sediments.</title>
        <authorList>
            <person name="Xunke S."/>
        </authorList>
    </citation>
    <scope>NUCLEOTIDE SEQUENCE [LARGE SCALE GENOMIC DNA]</scope>
    <source>
        <strain evidence="6 7">SS33</strain>
    </source>
</reference>
<dbReference type="PANTHER" id="PTHR30346:SF28">
    <property type="entry name" value="HTH-TYPE TRANSCRIPTIONAL REGULATOR CYNR"/>
    <property type="match status" value="1"/>
</dbReference>
<keyword evidence="3" id="KW-0238">DNA-binding</keyword>
<dbReference type="InterPro" id="IPR000847">
    <property type="entry name" value="LysR_HTH_N"/>
</dbReference>
<organism evidence="6 7">
    <name type="scientific">Palleronia sediminis</name>
    <dbReference type="NCBI Taxonomy" id="2547833"/>
    <lineage>
        <taxon>Bacteria</taxon>
        <taxon>Pseudomonadati</taxon>
        <taxon>Pseudomonadota</taxon>
        <taxon>Alphaproteobacteria</taxon>
        <taxon>Rhodobacterales</taxon>
        <taxon>Roseobacteraceae</taxon>
        <taxon>Palleronia</taxon>
    </lineage>
</organism>
<name>A0A4R6A6T6_9RHOB</name>
<gene>
    <name evidence="6" type="ORF">E2L08_10315</name>
</gene>
<dbReference type="GO" id="GO:0003700">
    <property type="term" value="F:DNA-binding transcription factor activity"/>
    <property type="evidence" value="ECO:0007669"/>
    <property type="project" value="InterPro"/>
</dbReference>
<dbReference type="PANTHER" id="PTHR30346">
    <property type="entry name" value="TRANSCRIPTIONAL DUAL REGULATOR HCAR-RELATED"/>
    <property type="match status" value="1"/>
</dbReference>
<dbReference type="AlphaFoldDB" id="A0A4R6A6T6"/>
<dbReference type="Pfam" id="PF00126">
    <property type="entry name" value="HTH_1"/>
    <property type="match status" value="1"/>
</dbReference>
<comment type="similarity">
    <text evidence="1">Belongs to the LysR transcriptional regulatory family.</text>
</comment>
<keyword evidence="7" id="KW-1185">Reference proteome</keyword>
<evidence type="ECO:0000259" key="5">
    <source>
        <dbReference type="PROSITE" id="PS50931"/>
    </source>
</evidence>
<dbReference type="InterPro" id="IPR036390">
    <property type="entry name" value="WH_DNA-bd_sf"/>
</dbReference>
<comment type="caution">
    <text evidence="6">The sequence shown here is derived from an EMBL/GenBank/DDBJ whole genome shotgun (WGS) entry which is preliminary data.</text>
</comment>
<protein>
    <submittedName>
        <fullName evidence="6">LysR family transcriptional regulator</fullName>
    </submittedName>
</protein>
<evidence type="ECO:0000313" key="7">
    <source>
        <dbReference type="Proteomes" id="UP000295701"/>
    </source>
</evidence>
<dbReference type="SUPFAM" id="SSF46785">
    <property type="entry name" value="Winged helix' DNA-binding domain"/>
    <property type="match status" value="1"/>
</dbReference>
<proteinExistence type="inferred from homology"/>
<dbReference type="GO" id="GO:0003677">
    <property type="term" value="F:DNA binding"/>
    <property type="evidence" value="ECO:0007669"/>
    <property type="project" value="UniProtKB-KW"/>
</dbReference>
<sequence>MDLRQLHTLIAVADTGSFAGAARIVHLTASAVSQQIQALEGELGVAVFDRAKRPPQLNAKGEEVVRAARQVVQIMAETRMSISGTRMSGVLKIGAIRTVSMRLVPRVFTRMRGIYPDLSFDLTVELSERLTLDVSAGRLDAAIVAEQVGVPAGLSWAPVLTEPLMLVAPPETRGLDAARLLREWPFIRYETGAPLARQIETELSRLGVSPRLIATANTMPSIIGCVQAGLGVAVVPKMAIADAPPGSIWCPPSGPGAVTRRLGVIQRQVSSRVRVLESMRDLLSEAAAESGLAAPDPGAPVGD</sequence>
<dbReference type="PRINTS" id="PR00039">
    <property type="entry name" value="HTHLYSR"/>
</dbReference>
<keyword evidence="4" id="KW-0804">Transcription</keyword>
<dbReference type="EMBL" id="SNAA01000010">
    <property type="protein sequence ID" value="TDL79441.1"/>
    <property type="molecule type" value="Genomic_DNA"/>
</dbReference>
<evidence type="ECO:0000256" key="4">
    <source>
        <dbReference type="ARBA" id="ARBA00023163"/>
    </source>
</evidence>
<dbReference type="InterPro" id="IPR036388">
    <property type="entry name" value="WH-like_DNA-bd_sf"/>
</dbReference>
<keyword evidence="2" id="KW-0805">Transcription regulation</keyword>
<dbReference type="FunFam" id="1.10.10.10:FF:000001">
    <property type="entry name" value="LysR family transcriptional regulator"/>
    <property type="match status" value="1"/>
</dbReference>
<dbReference type="InterPro" id="IPR005119">
    <property type="entry name" value="LysR_subst-bd"/>
</dbReference>
<dbReference type="Proteomes" id="UP000295701">
    <property type="component" value="Unassembled WGS sequence"/>
</dbReference>
<dbReference type="Pfam" id="PF03466">
    <property type="entry name" value="LysR_substrate"/>
    <property type="match status" value="1"/>
</dbReference>
<evidence type="ECO:0000256" key="2">
    <source>
        <dbReference type="ARBA" id="ARBA00023015"/>
    </source>
</evidence>
<dbReference type="Gene3D" id="3.40.190.10">
    <property type="entry name" value="Periplasmic binding protein-like II"/>
    <property type="match status" value="2"/>
</dbReference>